<protein>
    <submittedName>
        <fullName evidence="2">Uncharacterized protein</fullName>
    </submittedName>
</protein>
<evidence type="ECO:0000313" key="3">
    <source>
        <dbReference type="Proteomes" id="UP000601768"/>
    </source>
</evidence>
<keyword evidence="1" id="KW-1133">Transmembrane helix</keyword>
<reference evidence="2" key="1">
    <citation type="journal article" date="2018" name="Int. J. Syst. Evol. Microbiol.">
        <title>Neptunicella marina gen. nov., sp. nov., isolated from surface seawater.</title>
        <authorList>
            <person name="Liu X."/>
            <person name="Lai Q."/>
            <person name="Du Y."/>
            <person name="Zhang X."/>
            <person name="Liu Z."/>
            <person name="Sun F."/>
            <person name="Shao Z."/>
        </authorList>
    </citation>
    <scope>NUCLEOTIDE SEQUENCE</scope>
    <source>
        <strain evidence="2">S27-2</strain>
    </source>
</reference>
<name>A0A8J6ISY8_9ALTE</name>
<dbReference type="EMBL" id="JACNEP010000003">
    <property type="protein sequence ID" value="MBC3765287.1"/>
    <property type="molecule type" value="Genomic_DNA"/>
</dbReference>
<feature type="transmembrane region" description="Helical" evidence="1">
    <location>
        <begin position="12"/>
        <end position="28"/>
    </location>
</feature>
<dbReference type="AlphaFoldDB" id="A0A8J6ISY8"/>
<accession>A0A8J6ISY8</accession>
<evidence type="ECO:0000256" key="1">
    <source>
        <dbReference type="SAM" id="Phobius"/>
    </source>
</evidence>
<proteinExistence type="predicted"/>
<comment type="caution">
    <text evidence="2">The sequence shown here is derived from an EMBL/GenBank/DDBJ whole genome shotgun (WGS) entry which is preliminary data.</text>
</comment>
<organism evidence="2 3">
    <name type="scientific">Neptunicella marina</name>
    <dbReference type="NCBI Taxonomy" id="2125989"/>
    <lineage>
        <taxon>Bacteria</taxon>
        <taxon>Pseudomonadati</taxon>
        <taxon>Pseudomonadota</taxon>
        <taxon>Gammaproteobacteria</taxon>
        <taxon>Alteromonadales</taxon>
        <taxon>Alteromonadaceae</taxon>
        <taxon>Neptunicella</taxon>
    </lineage>
</organism>
<dbReference type="RefSeq" id="WP_186505762.1">
    <property type="nucleotide sequence ID" value="NZ_JACNEP010000003.1"/>
</dbReference>
<gene>
    <name evidence="2" type="ORF">H8B19_05330</name>
</gene>
<reference evidence="2" key="2">
    <citation type="submission" date="2020-08" db="EMBL/GenBank/DDBJ databases">
        <authorList>
            <person name="Lai Q."/>
        </authorList>
    </citation>
    <scope>NUCLEOTIDE SEQUENCE</scope>
    <source>
        <strain evidence="2">S27-2</strain>
    </source>
</reference>
<dbReference type="Proteomes" id="UP000601768">
    <property type="component" value="Unassembled WGS sequence"/>
</dbReference>
<evidence type="ECO:0000313" key="2">
    <source>
        <dbReference type="EMBL" id="MBC3765287.1"/>
    </source>
</evidence>
<feature type="transmembrane region" description="Helical" evidence="1">
    <location>
        <begin position="34"/>
        <end position="50"/>
    </location>
</feature>
<keyword evidence="1" id="KW-0472">Membrane</keyword>
<keyword evidence="3" id="KW-1185">Reference proteome</keyword>
<sequence>MKRVTQCKPAVAGWLFMISATFITASATLINQPLMYVASAVLALTGLTFIKKSASR</sequence>
<keyword evidence="1" id="KW-0812">Transmembrane</keyword>